<evidence type="ECO:0000313" key="1">
    <source>
        <dbReference type="EMBL" id="TGY92678.1"/>
    </source>
</evidence>
<proteinExistence type="predicted"/>
<organism evidence="1 2">
    <name type="scientific">Petralouisia muris</name>
    <dbReference type="NCBI Taxonomy" id="3032872"/>
    <lineage>
        <taxon>Bacteria</taxon>
        <taxon>Bacillati</taxon>
        <taxon>Bacillota</taxon>
        <taxon>Clostridia</taxon>
        <taxon>Lachnospirales</taxon>
        <taxon>Lachnospiraceae</taxon>
        <taxon>Petralouisia</taxon>
    </lineage>
</organism>
<comment type="caution">
    <text evidence="1">The sequence shown here is derived from an EMBL/GenBank/DDBJ whole genome shotgun (WGS) entry which is preliminary data.</text>
</comment>
<sequence length="950" mass="107888">MKSIEIDIESYSDVDLYKCGVYKYSSSPNFEILLFGYSVDGGDVKVADLACGEEIPAEILAALSDESVTKWAFNAMFERVCLSNYLGEWLEPESWKCSMVWSATLGLPLSLENVGTVLGLEKQKLSEGKDLIRYFCVPCKPTKANGGRTRNLPEHDREKWERFKAYNLRDVEAEMQIQQRLFKFPVPDFVWEEYWQDQEINDRGIGVDMGMVTQAIAMDGRSKAELSGAMQELTELENPNSVQQMKQWLSENGVETDSLDKKAVAELLKTAPEPLGEALALRQQLARSSVKKYQAMENAVCADSRAHGMFAFYGANRTGRFCLTGDHEVLTDAGWQRLDEWTGGKIACWNPSGETVSFQKSNALAFPYEGVMYEYCDKRIDQISTPDHKMYVKRRYGGEWLIDTVENMEKYRPSIPFTGYRQTTAGMEHSILRVLVMVQADGCFTEDGSVVLAFTKLRKVERCKTLLRAADVSFVYRVYGEKRGVRHQFKIYSRNVPLWLRIFRNKTFDTWLFDESADVFFDELVNWDGYQSAKNSIQYVTCNKQNADMVQAFAHITGRAAQMKVKHRKDEHPNWSDAYAVDIWLTPKNCHEVKAKPRKFQYSGIVYCAETPTGFFLVRRNGRVWVTGNSGRLVQLQNLPQNHIPDLAQARELVKAGDFDALSMLYEDIPDTLSQLIRTAFVPQDGRKFIVADFSAIEARVLAWLAGEKWVSDVFEKGGDIYCETAARMFHCRVEKHGENAGLRQKGKQATLSCGYGGSVGALKAMGALEAGMTEDELQPLVDSWREANPNIVQLWWEVDRAVKECIKKRMPTETHGIRFDYQSGMMFITLPSGRRLAYVKPRIGENRFGGESVTYMGVGGTKKWERLESYGAKFVENLVQGIARDILCYAMQTLKNCAIVGHIHDEIIIEADRRMSVGAVCEQMGRTPPWAKGLLLRADGYECPFYQKD</sequence>
<accession>A0AC61RSA1</accession>
<dbReference type="Proteomes" id="UP000304953">
    <property type="component" value="Unassembled WGS sequence"/>
</dbReference>
<evidence type="ECO:0000313" key="2">
    <source>
        <dbReference type="Proteomes" id="UP000304953"/>
    </source>
</evidence>
<gene>
    <name evidence="1" type="ORF">E5329_18845</name>
</gene>
<keyword evidence="2" id="KW-1185">Reference proteome</keyword>
<name>A0AC61RSA1_9FIRM</name>
<dbReference type="EMBL" id="SRYA01000045">
    <property type="protein sequence ID" value="TGY92678.1"/>
    <property type="molecule type" value="Genomic_DNA"/>
</dbReference>
<reference evidence="1" key="1">
    <citation type="submission" date="2019-04" db="EMBL/GenBank/DDBJ databases">
        <title>Microbes associate with the intestines of laboratory mice.</title>
        <authorList>
            <person name="Navarre W."/>
            <person name="Wong E."/>
            <person name="Huang K."/>
            <person name="Tropini C."/>
            <person name="Ng K."/>
            <person name="Yu B."/>
        </authorList>
    </citation>
    <scope>NUCLEOTIDE SEQUENCE</scope>
    <source>
        <strain evidence="1">NM01_1-7b</strain>
    </source>
</reference>
<protein>
    <submittedName>
        <fullName evidence="1">Uncharacterized protein</fullName>
    </submittedName>
</protein>